<evidence type="ECO:0000259" key="8">
    <source>
        <dbReference type="Pfam" id="PF00275"/>
    </source>
</evidence>
<keyword evidence="5 7" id="KW-0057">Aromatic amino acid biosynthesis</keyword>
<feature type="binding site" evidence="7">
    <location>
        <position position="139"/>
    </location>
    <ligand>
        <name>phosphoenolpyruvate</name>
        <dbReference type="ChEBI" id="CHEBI:58702"/>
    </ligand>
</feature>
<comment type="subcellular location">
    <subcellularLocation>
        <location evidence="7">Cytoplasm</location>
    </subcellularLocation>
</comment>
<feature type="domain" description="Enolpyruvate transferase" evidence="8">
    <location>
        <begin position="33"/>
        <end position="426"/>
    </location>
</feature>
<comment type="caution">
    <text evidence="7">Lacks conserved residue(s) required for the propagation of feature annotation.</text>
</comment>
<feature type="binding site" evidence="7">
    <location>
        <position position="111"/>
    </location>
    <ligand>
        <name>phosphoenolpyruvate</name>
        <dbReference type="ChEBI" id="CHEBI:58702"/>
    </ligand>
</feature>
<reference evidence="9" key="1">
    <citation type="journal article" date="2020" name="mSystems">
        <title>Genome- and Community-Level Interaction Insights into Carbon Utilization and Element Cycling Functions of Hydrothermarchaeota in Hydrothermal Sediment.</title>
        <authorList>
            <person name="Zhou Z."/>
            <person name="Liu Y."/>
            <person name="Xu W."/>
            <person name="Pan J."/>
            <person name="Luo Z.H."/>
            <person name="Li M."/>
        </authorList>
    </citation>
    <scope>NUCLEOTIDE SEQUENCE [LARGE SCALE GENOMIC DNA]</scope>
    <source>
        <strain evidence="9">SpSt-186</strain>
    </source>
</reference>
<feature type="binding site" evidence="7">
    <location>
        <position position="183"/>
    </location>
    <ligand>
        <name>phosphoenolpyruvate</name>
        <dbReference type="ChEBI" id="CHEBI:58702"/>
    </ligand>
</feature>
<dbReference type="InterPro" id="IPR013792">
    <property type="entry name" value="RNA3'P_cycl/enolpyr_Trfase_a/b"/>
</dbReference>
<keyword evidence="3 7" id="KW-0028">Amino-acid biosynthesis</keyword>
<evidence type="ECO:0000256" key="7">
    <source>
        <dbReference type="HAMAP-Rule" id="MF_00210"/>
    </source>
</evidence>
<dbReference type="PANTHER" id="PTHR21090:SF5">
    <property type="entry name" value="PENTAFUNCTIONAL AROM POLYPEPTIDE"/>
    <property type="match status" value="1"/>
</dbReference>
<dbReference type="GO" id="GO:0009073">
    <property type="term" value="P:aromatic amino acid family biosynthetic process"/>
    <property type="evidence" value="ECO:0007669"/>
    <property type="project" value="UniProtKB-KW"/>
</dbReference>
<dbReference type="UniPathway" id="UPA00053">
    <property type="reaction ID" value="UER00089"/>
</dbReference>
<comment type="function">
    <text evidence="7">Catalyzes the transfer of the enolpyruvyl moiety of phosphoenolpyruvate (PEP) to the 5-hydroxyl of shikimate-3-phosphate (S3P) to produce enolpyruvyl shikimate-3-phosphate and inorganic phosphate.</text>
</comment>
<comment type="subunit">
    <text evidence="7">Monomer.</text>
</comment>
<dbReference type="NCBIfam" id="TIGR01356">
    <property type="entry name" value="aroA"/>
    <property type="match status" value="1"/>
</dbReference>
<feature type="binding site" evidence="7">
    <location>
        <position position="394"/>
    </location>
    <ligand>
        <name>phosphoenolpyruvate</name>
        <dbReference type="ChEBI" id="CHEBI:58702"/>
    </ligand>
</feature>
<keyword evidence="4 7" id="KW-0808">Transferase</keyword>
<evidence type="ECO:0000256" key="1">
    <source>
        <dbReference type="ARBA" id="ARBA00004811"/>
    </source>
</evidence>
<dbReference type="GO" id="GO:0005737">
    <property type="term" value="C:cytoplasm"/>
    <property type="evidence" value="ECO:0007669"/>
    <property type="project" value="UniProtKB-SubCell"/>
</dbReference>
<dbReference type="GO" id="GO:0003866">
    <property type="term" value="F:3-phosphoshikimate 1-carboxyvinyltransferase activity"/>
    <property type="evidence" value="ECO:0007669"/>
    <property type="project" value="UniProtKB-UniRule"/>
</dbReference>
<dbReference type="GO" id="GO:0008652">
    <property type="term" value="P:amino acid biosynthetic process"/>
    <property type="evidence" value="ECO:0007669"/>
    <property type="project" value="UniProtKB-KW"/>
</dbReference>
<dbReference type="CDD" id="cd01556">
    <property type="entry name" value="EPSP_synthase"/>
    <property type="match status" value="1"/>
</dbReference>
<comment type="catalytic activity">
    <reaction evidence="6">
        <text>3-phosphoshikimate + phosphoenolpyruvate = 5-O-(1-carboxyvinyl)-3-phosphoshikimate + phosphate</text>
        <dbReference type="Rhea" id="RHEA:21256"/>
        <dbReference type="ChEBI" id="CHEBI:43474"/>
        <dbReference type="ChEBI" id="CHEBI:57701"/>
        <dbReference type="ChEBI" id="CHEBI:58702"/>
        <dbReference type="ChEBI" id="CHEBI:145989"/>
        <dbReference type="EC" id="2.5.1.19"/>
    </reaction>
    <physiologicalReaction direction="left-to-right" evidence="6">
        <dbReference type="Rhea" id="RHEA:21257"/>
    </physiologicalReaction>
</comment>
<feature type="binding site" evidence="7">
    <location>
        <position position="346"/>
    </location>
    <ligand>
        <name>3-phosphoshikimate</name>
        <dbReference type="ChEBI" id="CHEBI:145989"/>
    </ligand>
</feature>
<feature type="active site" description="Proton acceptor" evidence="7">
    <location>
        <position position="321"/>
    </location>
</feature>
<name>A0A7V1ZI14_9BACT</name>
<dbReference type="HAMAP" id="MF_00210">
    <property type="entry name" value="EPSP_synth"/>
    <property type="match status" value="1"/>
</dbReference>
<sequence>MRPALDSGKLAWGQSPLMEARAVLELPFAREGLFGSVTVPPSKSLAQRYLLAACLAGPPSQVDGYPDAEDPQLLLSALQEVGFQLHVEGQRVAVRGFAPVREAKLFLGNNGTGLRILVAILASLPGRYVVDGVPRLRERPLGKLLAALRSLGAQIEGERLPLVIEGGELSGQTVTVEARESSQFVSALLFLGAKLPSGLRVELAGDVPSWPYVAMTAAVLRQFGAEVQFQPDSVWVKGPLQPRKVAVEGDWSAAAFPMVGVAVAGGDVVVRGVRPKSVQGDAVLVDILKRAGCNVRMEPEGVRVRGRATKSLRARLAEVPDLFPPLAVLVALRGGELTGLGHLAYKESNRLQVMAERLRQLGLAVEADAASFRVFPGQKPQAPPFALSPEADHRIAMALAVAGLVTPGLRLADPQCVAKSWPDFFSAWTALVR</sequence>
<evidence type="ECO:0000256" key="4">
    <source>
        <dbReference type="ARBA" id="ARBA00022679"/>
    </source>
</evidence>
<feature type="binding site" evidence="7">
    <location>
        <position position="321"/>
    </location>
    <ligand>
        <name>3-phosphoshikimate</name>
        <dbReference type="ChEBI" id="CHEBI:145989"/>
    </ligand>
</feature>
<comment type="pathway">
    <text evidence="1 7">Metabolic intermediate biosynthesis; chorismate biosynthesis; chorismate from D-erythrose 4-phosphate and phosphoenolpyruvate: step 6/7.</text>
</comment>
<comment type="caution">
    <text evidence="9">The sequence shown here is derived from an EMBL/GenBank/DDBJ whole genome shotgun (WGS) entry which is preliminary data.</text>
</comment>
<feature type="binding site" evidence="7">
    <location>
        <position position="350"/>
    </location>
    <ligand>
        <name>phosphoenolpyruvate</name>
        <dbReference type="ChEBI" id="CHEBI:58702"/>
    </ligand>
</feature>
<dbReference type="Gene3D" id="3.65.10.10">
    <property type="entry name" value="Enolpyruvate transferase domain"/>
    <property type="match status" value="2"/>
</dbReference>
<feature type="binding site" evidence="7">
    <location>
        <position position="209"/>
    </location>
    <ligand>
        <name>3-phosphoshikimate</name>
        <dbReference type="ChEBI" id="CHEBI:145989"/>
    </ligand>
</feature>
<evidence type="ECO:0000256" key="6">
    <source>
        <dbReference type="ARBA" id="ARBA00044633"/>
    </source>
</evidence>
<dbReference type="InterPro" id="IPR036968">
    <property type="entry name" value="Enolpyruvate_Tfrase_sf"/>
</dbReference>
<feature type="binding site" evidence="7">
    <location>
        <position position="43"/>
    </location>
    <ligand>
        <name>3-phosphoshikimate</name>
        <dbReference type="ChEBI" id="CHEBI:145989"/>
    </ligand>
</feature>
<dbReference type="SUPFAM" id="SSF55205">
    <property type="entry name" value="EPT/RTPC-like"/>
    <property type="match status" value="1"/>
</dbReference>
<keyword evidence="7" id="KW-0963">Cytoplasm</keyword>
<feature type="binding site" evidence="7">
    <location>
        <position position="43"/>
    </location>
    <ligand>
        <name>phosphoenolpyruvate</name>
        <dbReference type="ChEBI" id="CHEBI:58702"/>
    </ligand>
</feature>
<dbReference type="InterPro" id="IPR006264">
    <property type="entry name" value="EPSP_synthase"/>
</dbReference>
<evidence type="ECO:0000313" key="9">
    <source>
        <dbReference type="EMBL" id="HEQ88471.1"/>
    </source>
</evidence>
<evidence type="ECO:0000256" key="5">
    <source>
        <dbReference type="ARBA" id="ARBA00023141"/>
    </source>
</evidence>
<dbReference type="EC" id="2.5.1.19" evidence="7"/>
<feature type="binding site" evidence="7">
    <location>
        <position position="48"/>
    </location>
    <ligand>
        <name>3-phosphoshikimate</name>
        <dbReference type="ChEBI" id="CHEBI:145989"/>
    </ligand>
</feature>
<evidence type="ECO:0000256" key="3">
    <source>
        <dbReference type="ARBA" id="ARBA00022605"/>
    </source>
</evidence>
<comment type="similarity">
    <text evidence="2 7">Belongs to the EPSP synthase family.</text>
</comment>
<protein>
    <recommendedName>
        <fullName evidence="7">3-phosphoshikimate 1-carboxyvinyltransferase</fullName>
        <ecNumber evidence="7">2.5.1.19</ecNumber>
    </recommendedName>
    <alternativeName>
        <fullName evidence="7">5-enolpyruvylshikimate-3-phosphate synthase</fullName>
        <shortName evidence="7">EPSP synthase</shortName>
        <shortName evidence="7">EPSPS</shortName>
    </alternativeName>
</protein>
<accession>A0A7V1ZI14</accession>
<gene>
    <name evidence="7 9" type="primary">aroA</name>
    <name evidence="9" type="ORF">ENP06_03560</name>
</gene>
<dbReference type="EMBL" id="DSHW01000269">
    <property type="protein sequence ID" value="HEQ88471.1"/>
    <property type="molecule type" value="Genomic_DNA"/>
</dbReference>
<evidence type="ECO:0000256" key="2">
    <source>
        <dbReference type="ARBA" id="ARBA00009948"/>
    </source>
</evidence>
<dbReference type="Pfam" id="PF00275">
    <property type="entry name" value="EPSP_synthase"/>
    <property type="match status" value="1"/>
</dbReference>
<dbReference type="GO" id="GO:0009423">
    <property type="term" value="P:chorismate biosynthetic process"/>
    <property type="evidence" value="ECO:0007669"/>
    <property type="project" value="UniProtKB-UniRule"/>
</dbReference>
<feature type="binding site" evidence="7">
    <location>
        <position position="44"/>
    </location>
    <ligand>
        <name>3-phosphoshikimate</name>
        <dbReference type="ChEBI" id="CHEBI:145989"/>
    </ligand>
</feature>
<dbReference type="InterPro" id="IPR001986">
    <property type="entry name" value="Enolpyruvate_Tfrase_dom"/>
</dbReference>
<proteinExistence type="inferred from homology"/>
<feature type="binding site" evidence="7">
    <location>
        <position position="181"/>
    </location>
    <ligand>
        <name>3-phosphoshikimate</name>
        <dbReference type="ChEBI" id="CHEBI:145989"/>
    </ligand>
</feature>
<dbReference type="AlphaFoldDB" id="A0A7V1ZI14"/>
<feature type="binding site" evidence="7">
    <location>
        <position position="419"/>
    </location>
    <ligand>
        <name>phosphoenolpyruvate</name>
        <dbReference type="ChEBI" id="CHEBI:58702"/>
    </ligand>
</feature>
<feature type="binding site" evidence="7">
    <location>
        <position position="182"/>
    </location>
    <ligand>
        <name>3-phosphoshikimate</name>
        <dbReference type="ChEBI" id="CHEBI:145989"/>
    </ligand>
</feature>
<organism evidence="9">
    <name type="scientific">Thermoanaerobaculum aquaticum</name>
    <dbReference type="NCBI Taxonomy" id="1312852"/>
    <lineage>
        <taxon>Bacteria</taxon>
        <taxon>Pseudomonadati</taxon>
        <taxon>Acidobacteriota</taxon>
        <taxon>Thermoanaerobaculia</taxon>
        <taxon>Thermoanaerobaculales</taxon>
        <taxon>Thermoanaerobaculaceae</taxon>
        <taxon>Thermoanaerobaculum</taxon>
    </lineage>
</organism>
<dbReference type="PIRSF" id="PIRSF000505">
    <property type="entry name" value="EPSPS"/>
    <property type="match status" value="1"/>
</dbReference>
<feature type="binding site" evidence="7">
    <location>
        <position position="183"/>
    </location>
    <ligand>
        <name>3-phosphoshikimate</name>
        <dbReference type="ChEBI" id="CHEBI:145989"/>
    </ligand>
</feature>
<dbReference type="PANTHER" id="PTHR21090">
    <property type="entry name" value="AROM/DEHYDROQUINATE SYNTHASE"/>
    <property type="match status" value="1"/>
</dbReference>